<evidence type="ECO:0000313" key="2">
    <source>
        <dbReference type="EMBL" id="MCC3297251.1"/>
    </source>
</evidence>
<proteinExistence type="predicted"/>
<sequence>MTALPNCSPGTEGRASPVRADVPSGGRASKRFACTARGAGAMGLVLAAALTGCTSEAAAPAQEPDASADLFLPRIPWEGGSEYWAQFSNADAAGWSDPAFFPIVSWHNGISSNEEVQYDKSLGLNTYIGLSEDTSFDLFEANDVFWIGDRLNESFNPESPHWVGTFLDDEVDGRFSPEQGLRQLEARAQTAPAGTFTMANFTQMVISQDMAARDAENLVNGPTDVVSMDMYWYTVPHCSLEPYRSPYLVEITQPACRTASSYGRSVEALRMRDAADGSLQRLWHFVENLNGGPAEGTYSGYAQPGQIQGAVMSAVINEARGILYFNQSFSGECETSNVFRASQVIPDFCGQPQIDAVREVNNRIHELAPVINTQSYEYSFGTGLDTMLKTDGTHAYVFAMPEGGSEPGERTFKLPQGTATGDVEVLFENRVLSAGGDGSFSDSFEHEYTFHIYRVPLAGQG</sequence>
<name>A0A9X1SC39_9MICC</name>
<feature type="region of interest" description="Disordered" evidence="1">
    <location>
        <begin position="1"/>
        <end position="26"/>
    </location>
</feature>
<dbReference type="EMBL" id="JAJFZV010000004">
    <property type="protein sequence ID" value="MCC3297251.1"/>
    <property type="molecule type" value="Genomic_DNA"/>
</dbReference>
<gene>
    <name evidence="2" type="ORF">LJ757_05445</name>
</gene>
<evidence type="ECO:0000256" key="1">
    <source>
        <dbReference type="SAM" id="MobiDB-lite"/>
    </source>
</evidence>
<accession>A0A9X1SC39</accession>
<keyword evidence="3" id="KW-1185">Reference proteome</keyword>
<comment type="caution">
    <text evidence="2">The sequence shown here is derived from an EMBL/GenBank/DDBJ whole genome shotgun (WGS) entry which is preliminary data.</text>
</comment>
<protein>
    <submittedName>
        <fullName evidence="2">Uncharacterized protein</fullName>
    </submittedName>
</protein>
<dbReference type="Proteomes" id="UP001139158">
    <property type="component" value="Unassembled WGS sequence"/>
</dbReference>
<dbReference type="AlphaFoldDB" id="A0A9X1SC39"/>
<evidence type="ECO:0000313" key="3">
    <source>
        <dbReference type="Proteomes" id="UP001139158"/>
    </source>
</evidence>
<reference evidence="2" key="1">
    <citation type="submission" date="2021-10" db="EMBL/GenBank/DDBJ databases">
        <title>Novel species in genus Arthrobacter.</title>
        <authorList>
            <person name="Liu Y."/>
        </authorList>
    </citation>
    <scope>NUCLEOTIDE SEQUENCE</scope>
    <source>
        <strain evidence="2">Zg-Y453</strain>
    </source>
</reference>
<organism evidence="2 3">
    <name type="scientific">Arthrobacter caoxuetaonis</name>
    <dbReference type="NCBI Taxonomy" id="2886935"/>
    <lineage>
        <taxon>Bacteria</taxon>
        <taxon>Bacillati</taxon>
        <taxon>Actinomycetota</taxon>
        <taxon>Actinomycetes</taxon>
        <taxon>Micrococcales</taxon>
        <taxon>Micrococcaceae</taxon>
        <taxon>Arthrobacter</taxon>
    </lineage>
</organism>
<dbReference type="RefSeq" id="WP_227895070.1">
    <property type="nucleotide sequence ID" value="NZ_CP099466.1"/>
</dbReference>